<dbReference type="GO" id="GO:0031519">
    <property type="term" value="C:PcG protein complex"/>
    <property type="evidence" value="ECO:0007669"/>
    <property type="project" value="TreeGrafter"/>
</dbReference>
<dbReference type="AlphaFoldDB" id="A0A1S3RDR4"/>
<comment type="subcellular location">
    <subcellularLocation>
        <location evidence="1">Nucleus</location>
    </subcellularLocation>
</comment>
<keyword evidence="5" id="KW-0862">Zinc</keyword>
<dbReference type="SUPFAM" id="SSF57667">
    <property type="entry name" value="beta-beta-alpha zinc fingers"/>
    <property type="match status" value="2"/>
</dbReference>
<keyword evidence="10" id="KW-1185">Reference proteome</keyword>
<feature type="domain" description="C2H2-type" evidence="9">
    <location>
        <begin position="609"/>
        <end position="635"/>
    </location>
</feature>
<evidence type="ECO:0000256" key="8">
    <source>
        <dbReference type="SAM" id="MobiDB-lite"/>
    </source>
</evidence>
<evidence type="ECO:0000256" key="1">
    <source>
        <dbReference type="ARBA" id="ARBA00004123"/>
    </source>
</evidence>
<dbReference type="InterPro" id="IPR036236">
    <property type="entry name" value="Znf_C2H2_sf"/>
</dbReference>
<keyword evidence="6" id="KW-0539">Nucleus</keyword>
<evidence type="ECO:0000256" key="7">
    <source>
        <dbReference type="PROSITE-ProRule" id="PRU00042"/>
    </source>
</evidence>
<evidence type="ECO:0000256" key="2">
    <source>
        <dbReference type="ARBA" id="ARBA00022723"/>
    </source>
</evidence>
<dbReference type="InterPro" id="IPR050331">
    <property type="entry name" value="Zinc_finger"/>
</dbReference>
<dbReference type="PANTHER" id="PTHR16515:SF49">
    <property type="entry name" value="GASTRULA ZINC FINGER PROTEIN XLCGF49.1-LIKE-RELATED"/>
    <property type="match status" value="1"/>
</dbReference>
<accession>A0A1S3RDR4</accession>
<feature type="compositionally biased region" description="Polar residues" evidence="8">
    <location>
        <begin position="95"/>
        <end position="119"/>
    </location>
</feature>
<evidence type="ECO:0000256" key="6">
    <source>
        <dbReference type="ARBA" id="ARBA00023242"/>
    </source>
</evidence>
<dbReference type="SMART" id="SM00355">
    <property type="entry name" value="ZnF_C2H2"/>
    <property type="match status" value="4"/>
</dbReference>
<dbReference type="GO" id="GO:0000785">
    <property type="term" value="C:chromatin"/>
    <property type="evidence" value="ECO:0007669"/>
    <property type="project" value="TreeGrafter"/>
</dbReference>
<evidence type="ECO:0000256" key="4">
    <source>
        <dbReference type="ARBA" id="ARBA00022771"/>
    </source>
</evidence>
<feature type="domain" description="C2H2-type" evidence="9">
    <location>
        <begin position="581"/>
        <end position="608"/>
    </location>
</feature>
<dbReference type="RefSeq" id="XP_014050256.2">
    <property type="nucleotide sequence ID" value="XM_014194781.2"/>
</dbReference>
<dbReference type="KEGG" id="sasa:106602259"/>
<feature type="region of interest" description="Disordered" evidence="8">
    <location>
        <begin position="89"/>
        <end position="156"/>
    </location>
</feature>
<feature type="region of interest" description="Disordered" evidence="8">
    <location>
        <begin position="234"/>
        <end position="256"/>
    </location>
</feature>
<organism evidence="10 11">
    <name type="scientific">Salmo salar</name>
    <name type="common">Atlantic salmon</name>
    <dbReference type="NCBI Taxonomy" id="8030"/>
    <lineage>
        <taxon>Eukaryota</taxon>
        <taxon>Metazoa</taxon>
        <taxon>Chordata</taxon>
        <taxon>Craniata</taxon>
        <taxon>Vertebrata</taxon>
        <taxon>Euteleostomi</taxon>
        <taxon>Actinopterygii</taxon>
        <taxon>Neopterygii</taxon>
        <taxon>Teleostei</taxon>
        <taxon>Protacanthopterygii</taxon>
        <taxon>Salmoniformes</taxon>
        <taxon>Salmonidae</taxon>
        <taxon>Salmoninae</taxon>
        <taxon>Salmo</taxon>
    </lineage>
</organism>
<protein>
    <recommendedName>
        <fullName evidence="9">C2H2-type domain-containing protein</fullName>
    </recommendedName>
</protein>
<evidence type="ECO:0000256" key="3">
    <source>
        <dbReference type="ARBA" id="ARBA00022737"/>
    </source>
</evidence>
<dbReference type="GO" id="GO:0000978">
    <property type="term" value="F:RNA polymerase II cis-regulatory region sequence-specific DNA binding"/>
    <property type="evidence" value="ECO:0007669"/>
    <property type="project" value="TreeGrafter"/>
</dbReference>
<reference evidence="11" key="1">
    <citation type="submission" date="2025-08" db="UniProtKB">
        <authorList>
            <consortium name="RefSeq"/>
        </authorList>
    </citation>
    <scope>IDENTIFICATION</scope>
</reference>
<proteinExistence type="predicted"/>
<keyword evidence="4 7" id="KW-0863">Zinc-finger</keyword>
<dbReference type="Pfam" id="PF00096">
    <property type="entry name" value="zf-C2H2"/>
    <property type="match status" value="3"/>
</dbReference>
<sequence>MSGSVVDFQAQIASIMEVLANAAVAEICKVVDDGYAIVHLKMTQSHKENEFLRRKVKLMELQITRFRSERTKFSDGSVHNRFHGIRLLNRHNNRETATTGPTWQSRNRLSNRSFGNSSIPRDRQPIDVDQEDVSTSRHMDATSDEQSAETEEGEPDLLIIKVEGEADDKDSRISHPARTVEGSRELTTQLAAATTEDPAIQSSGRRGYNNTAMEAKSTVEGERDLQPWKKEEGLREMPGTDSGHRMTDPNTQTSLDMDQTDLTEQLRTKHSILTVNRSDTVFKSDPEPESLSQVFQLTGPGPAAKQQCSLNPERTTDLPVNSRKRRGSDTANDRPSCSRYAAETISGSPSPLTKVNPIPPLSQMMRGEHEYSQVDSEVMSDVIVIDPLPVDEGEDGDGTPSSWRQGNIMEPRHHQGGHIEADAILLGGHSSNTYHHPHPGVQPAARQNSPDNHFYTIGMDGTFDNRLGTFQNPATTATAQLAEGTGELQYPTWMDFPGSAPDTHLGDMTGTHQDRGSREVEARSYRCTFCGREYPHLCQLKMHQRVHTGEKPYECALCGKQFSQLCSLKRHQRVHTGEKSFRCAQCGKQFSHSSNLKVHQSVHTGEKLFRCAQCGKNFSFLSNLIRHQTVHARKL</sequence>
<evidence type="ECO:0000313" key="10">
    <source>
        <dbReference type="Proteomes" id="UP001652741"/>
    </source>
</evidence>
<dbReference type="GO" id="GO:0000981">
    <property type="term" value="F:DNA-binding transcription factor activity, RNA polymerase II-specific"/>
    <property type="evidence" value="ECO:0007669"/>
    <property type="project" value="TreeGrafter"/>
</dbReference>
<dbReference type="GO" id="GO:0005667">
    <property type="term" value="C:transcription regulator complex"/>
    <property type="evidence" value="ECO:0007669"/>
    <property type="project" value="TreeGrafter"/>
</dbReference>
<evidence type="ECO:0000256" key="5">
    <source>
        <dbReference type="ARBA" id="ARBA00022833"/>
    </source>
</evidence>
<gene>
    <name evidence="11" type="primary">LOC106602259</name>
</gene>
<dbReference type="InterPro" id="IPR013087">
    <property type="entry name" value="Znf_C2H2_type"/>
</dbReference>
<dbReference type="GO" id="GO:0008270">
    <property type="term" value="F:zinc ion binding"/>
    <property type="evidence" value="ECO:0007669"/>
    <property type="project" value="UniProtKB-KW"/>
</dbReference>
<dbReference type="PANTHER" id="PTHR16515">
    <property type="entry name" value="PR DOMAIN ZINC FINGER PROTEIN"/>
    <property type="match status" value="1"/>
</dbReference>
<feature type="domain" description="C2H2-type" evidence="9">
    <location>
        <begin position="553"/>
        <end position="580"/>
    </location>
</feature>
<feature type="domain" description="C2H2-type" evidence="9">
    <location>
        <begin position="525"/>
        <end position="552"/>
    </location>
</feature>
<evidence type="ECO:0000313" key="11">
    <source>
        <dbReference type="RefSeq" id="XP_014050256.2"/>
    </source>
</evidence>
<keyword evidence="2" id="KW-0479">Metal-binding</keyword>
<dbReference type="Gene3D" id="3.30.160.60">
    <property type="entry name" value="Classic Zinc Finger"/>
    <property type="match status" value="4"/>
</dbReference>
<name>A0A1S3RDR4_SALSA</name>
<dbReference type="Proteomes" id="UP001652741">
    <property type="component" value="Chromosome ssa04"/>
</dbReference>
<keyword evidence="3" id="KW-0677">Repeat</keyword>
<dbReference type="PROSITE" id="PS50157">
    <property type="entry name" value="ZINC_FINGER_C2H2_2"/>
    <property type="match status" value="4"/>
</dbReference>
<feature type="region of interest" description="Disordered" evidence="8">
    <location>
        <begin position="279"/>
        <end position="362"/>
    </location>
</feature>
<feature type="compositionally biased region" description="Acidic residues" evidence="8">
    <location>
        <begin position="142"/>
        <end position="155"/>
    </location>
</feature>
<evidence type="ECO:0000259" key="9">
    <source>
        <dbReference type="PROSITE" id="PS50157"/>
    </source>
</evidence>
<dbReference type="GeneID" id="106602259"/>
<dbReference type="PROSITE" id="PS00028">
    <property type="entry name" value="ZINC_FINGER_C2H2_1"/>
    <property type="match status" value="4"/>
</dbReference>